<feature type="chain" id="PRO_5034395572" evidence="1">
    <location>
        <begin position="18"/>
        <end position="676"/>
    </location>
</feature>
<proteinExistence type="predicted"/>
<evidence type="ECO:0000313" key="3">
    <source>
        <dbReference type="Proteomes" id="UP000663843"/>
    </source>
</evidence>
<dbReference type="EMBL" id="CAJMWT010001918">
    <property type="protein sequence ID" value="CAE6425565.1"/>
    <property type="molecule type" value="Genomic_DNA"/>
</dbReference>
<accession>A0A8H2XG94</accession>
<dbReference type="AlphaFoldDB" id="A0A8H2XG94"/>
<gene>
    <name evidence="2" type="ORF">RDB_LOCUS58184</name>
</gene>
<evidence type="ECO:0000256" key="1">
    <source>
        <dbReference type="SAM" id="SignalP"/>
    </source>
</evidence>
<evidence type="ECO:0000313" key="2">
    <source>
        <dbReference type="EMBL" id="CAE6425565.1"/>
    </source>
</evidence>
<name>A0A8H2XG94_9AGAM</name>
<reference evidence="2" key="1">
    <citation type="submission" date="2021-01" db="EMBL/GenBank/DDBJ databases">
        <authorList>
            <person name="Kaushik A."/>
        </authorList>
    </citation>
    <scope>NUCLEOTIDE SEQUENCE</scope>
    <source>
        <strain evidence="2">AG2-2IIIB</strain>
    </source>
</reference>
<feature type="non-terminal residue" evidence="2">
    <location>
        <position position="1"/>
    </location>
</feature>
<protein>
    <submittedName>
        <fullName evidence="2">Uncharacterized protein</fullName>
    </submittedName>
</protein>
<dbReference type="Proteomes" id="UP000663843">
    <property type="component" value="Unassembled WGS sequence"/>
</dbReference>
<keyword evidence="1" id="KW-0732">Signal</keyword>
<comment type="caution">
    <text evidence="2">The sequence shown here is derived from an EMBL/GenBank/DDBJ whole genome shotgun (WGS) entry which is preliminary data.</text>
</comment>
<feature type="signal peptide" evidence="1">
    <location>
        <begin position="1"/>
        <end position="17"/>
    </location>
</feature>
<dbReference type="OrthoDB" id="10253254at2759"/>
<organism evidence="2 3">
    <name type="scientific">Rhizoctonia solani</name>
    <dbReference type="NCBI Taxonomy" id="456999"/>
    <lineage>
        <taxon>Eukaryota</taxon>
        <taxon>Fungi</taxon>
        <taxon>Dikarya</taxon>
        <taxon>Basidiomycota</taxon>
        <taxon>Agaricomycotina</taxon>
        <taxon>Agaricomycetes</taxon>
        <taxon>Cantharellales</taxon>
        <taxon>Ceratobasidiaceae</taxon>
        <taxon>Rhizoctonia</taxon>
    </lineage>
</organism>
<sequence>ILLGILFTATWIQNIVAYKVNTTLYDTNSGHITYSDAPLKCNRWMTSWLSQPVCETWLRPWTSGVYRSQDKIATFHSSLNHQLASVTIEFQGTDVWVYGPPLNELTELPPDYKICLYESYRLSSEHNCYRTNITQAYSASTKDEPAVVFARGRLSNNEHRIVISVADPINSLQAYNGIKFSHAVYTTERPTPWPVEEDHWRCREVVMHDTHPMLSYSSAIPKWAFWRSFPWSAKIHTAEDGTTMSWHEFKSSEEGSLDTKIRAGVVAIYGAPSAYINNRDSLGLICVRLDSGPCETVDLKTIYANQKRLVWHEPVLLWRNHALDPNGKTRVSIHSVRASTGAATIFPFKSINYFEEQEYSSTRPQASDLKNVTVKHDDRDLVYNPGRRCESYGIFNGCSSWFDPWAWREAGPLGSVLTYRSTISQYRVKEDPHITLSFSGSAVYLYGAPTAYAARPFAPQHVCINNACRVIDVEQAYLHPPRGDMESASVGVYQDHNSTAQDITTSMSIPHPELEPVLLWSITGLNGKLEHTLRLALASLPASDKAEMSIVKIVYTHIAYGLGEYPPKPPAPGPDHAYTGPLRPLHATKWVPLARERLPPISIDRPPPSQSFFFPMCAFAFLAATHHHVLNLLVDAYLWSRAPHSHPTDIALAPWWSFPKGAKHNGCSALLLVDII</sequence>